<dbReference type="AlphaFoldDB" id="A0A0B3SX92"/>
<organism evidence="4 5">
    <name type="scientific">Mameliella alba</name>
    <dbReference type="NCBI Taxonomy" id="561184"/>
    <lineage>
        <taxon>Bacteria</taxon>
        <taxon>Pseudomonadati</taxon>
        <taxon>Pseudomonadota</taxon>
        <taxon>Alphaproteobacteria</taxon>
        <taxon>Rhodobacterales</taxon>
        <taxon>Roseobacteraceae</taxon>
        <taxon>Mameliella</taxon>
    </lineage>
</organism>
<evidence type="ECO:0000313" key="5">
    <source>
        <dbReference type="Proteomes" id="UP000030960"/>
    </source>
</evidence>
<protein>
    <recommendedName>
        <fullName evidence="3">Urease accessory protein UreF</fullName>
    </recommendedName>
</protein>
<keyword evidence="1 3" id="KW-0996">Nickel insertion</keyword>
<dbReference type="Gene3D" id="1.10.4190.10">
    <property type="entry name" value="Urease accessory protein UreF"/>
    <property type="match status" value="1"/>
</dbReference>
<evidence type="ECO:0000313" key="4">
    <source>
        <dbReference type="EMBL" id="KHQ55039.1"/>
    </source>
</evidence>
<dbReference type="PIRSF" id="PIRSF009467">
    <property type="entry name" value="Ureas_acces_UreF"/>
    <property type="match status" value="1"/>
</dbReference>
<dbReference type="GO" id="GO:0016151">
    <property type="term" value="F:nickel cation binding"/>
    <property type="evidence" value="ECO:0007669"/>
    <property type="project" value="UniProtKB-UniRule"/>
</dbReference>
<dbReference type="PANTHER" id="PTHR33620">
    <property type="entry name" value="UREASE ACCESSORY PROTEIN F"/>
    <property type="match status" value="1"/>
</dbReference>
<keyword evidence="2 3" id="KW-0143">Chaperone</keyword>
<dbReference type="STRING" id="561184.SAMN05216376_10375"/>
<comment type="caution">
    <text evidence="4">The sequence shown here is derived from an EMBL/GenBank/DDBJ whole genome shotgun (WGS) entry which is preliminary data.</text>
</comment>
<evidence type="ECO:0000256" key="2">
    <source>
        <dbReference type="ARBA" id="ARBA00023186"/>
    </source>
</evidence>
<proteinExistence type="inferred from homology"/>
<comment type="function">
    <text evidence="3">Required for maturation of urease via the functional incorporation of the urease nickel metallocenter.</text>
</comment>
<dbReference type="HAMAP" id="MF_01385">
    <property type="entry name" value="UreF"/>
    <property type="match status" value="1"/>
</dbReference>
<comment type="similarity">
    <text evidence="3">Belongs to the UreF family.</text>
</comment>
<dbReference type="GO" id="GO:0005737">
    <property type="term" value="C:cytoplasm"/>
    <property type="evidence" value="ECO:0007669"/>
    <property type="project" value="UniProtKB-SubCell"/>
</dbReference>
<dbReference type="Proteomes" id="UP000030960">
    <property type="component" value="Unassembled WGS sequence"/>
</dbReference>
<dbReference type="InterPro" id="IPR038277">
    <property type="entry name" value="UreF_sf"/>
</dbReference>
<keyword evidence="5" id="KW-1185">Reference proteome</keyword>
<comment type="subcellular location">
    <subcellularLocation>
        <location evidence="3">Cytoplasm</location>
    </subcellularLocation>
</comment>
<sequence>MATAAPTATSTAIPPMPIDPRLLTLTQWLSPAYPVGAFAWSHGLESAVGQGWVTDAESLQAWLTDVLRDGSGKADALWIRLAWQGDRSAAELDALARAWQPSRERLREAERQGAAFAQVTAEVWDLDLPPMLLPVALGDAARQMDMMIEPVIALYLQSFAGNLVSAAQRLMPLGQMAAQAVLARLAPLCAEVAAGTEGLTLDNMASCAFLSDIASMKHETLEPRLFQS</sequence>
<evidence type="ECO:0000256" key="3">
    <source>
        <dbReference type="HAMAP-Rule" id="MF_01385"/>
    </source>
</evidence>
<gene>
    <name evidence="3 4" type="primary">ureF</name>
    <name evidence="4" type="ORF">OA50_00073</name>
</gene>
<comment type="subunit">
    <text evidence="3">UreD, UreF and UreG form a complex that acts as a GTP-hydrolysis-dependent molecular chaperone, activating the urease apoprotein by helping to assemble the nickel containing metallocenter of UreC. The UreE protein probably delivers the nickel.</text>
</comment>
<name>A0A0B3SX92_9RHOB</name>
<dbReference type="PANTHER" id="PTHR33620:SF1">
    <property type="entry name" value="UREASE ACCESSORY PROTEIN F"/>
    <property type="match status" value="1"/>
</dbReference>
<accession>A0A0B3SX92</accession>
<dbReference type="InterPro" id="IPR002639">
    <property type="entry name" value="UreF"/>
</dbReference>
<dbReference type="PATRIC" id="fig|1515334.3.peg.73"/>
<dbReference type="EMBL" id="JSUQ01000001">
    <property type="protein sequence ID" value="KHQ55039.1"/>
    <property type="molecule type" value="Genomic_DNA"/>
</dbReference>
<dbReference type="Pfam" id="PF01730">
    <property type="entry name" value="UreF"/>
    <property type="match status" value="1"/>
</dbReference>
<evidence type="ECO:0000256" key="1">
    <source>
        <dbReference type="ARBA" id="ARBA00022988"/>
    </source>
</evidence>
<reference evidence="4 5" key="1">
    <citation type="submission" date="2014-10" db="EMBL/GenBank/DDBJ databases">
        <title>Genome sequence of Ponticoccus sp. strain UMTAT08 isolated from clonal culture of toxic dinoflagellate Alexandrium tamiyavanichii.</title>
        <authorList>
            <person name="Gan H.Y."/>
            <person name="Muhd D.-D."/>
            <person name="Mohd Noor M.E."/>
            <person name="Yeong Y.S."/>
            <person name="Usup G."/>
        </authorList>
    </citation>
    <scope>NUCLEOTIDE SEQUENCE [LARGE SCALE GENOMIC DNA]</scope>
    <source>
        <strain evidence="4 5">UMTAT08</strain>
    </source>
</reference>
<keyword evidence="3" id="KW-0963">Cytoplasm</keyword>